<sequence length="1012" mass="98524">MSRSSACRRLSAVLIGAVAAGAAIAPGAHAAPAKVAYGLSGTNLLSFDPATPGTTQTVAISGIVGGETLVGIDVRPQNGRLYALGVNAGADTATVYVIGSRTGVASPVGTPGAIAFVAPGDGVTPIDLPDPATVGYGFDFNPAVDRIRVVAGSLDFRANPNTGGPVDNDGNLGNGFTADGNTNGGTSTVDAAAYTNNVANNGITTLYTLDAASNAVYIQNPPNNGTQTLAQPITLNGNPLDFTGVSGFDIDAAVLAPASNMAAPAGSVAFAALNVGGTTSLYSIVLASGNATLIGTIGAGTTAIQGLALQDDFDRAGFPTIALTSDGAALLRFYSATPSVATVAPVTGLVAGDTLVGVTWRPQTGQLIGVGVNAGADTIRLYVVDPQSGASTAIGAGPTGYVDNGGATIDLPSPATVAYGIDFNPTVDRVRIVTAGGLNARANPVTGATVDGNAGAAGTQPDGNINGGGVTGVNATSYTNAFTQSLIGGTTTQYTLDAGTDSLYIQNPPNNGTQTTPLPLTLGGSPVDFSAFVGLDIPGDVAVATSTAVAVGDGLIAGTVAGTTRVYTVNLSTGALTSLGPIGTGLVLARSIAVGDAQRDPAVLSAAPAALAFPSRAVNAGPSAVQTTVVTNDGGSPATLTALAVTGTNAGDFNRLTGGPADCAVGTVLLAGATCNVRVTFDPSNVGGRSATLTVSSNAPALTVALSGTGGSNGGSGAGGSGTGTSGTANPLAAGPGTLDFGSRDVADGTSTPLTTTVRNGGSSPLTLSGLTLTGADAAAFALLAAETGDCKVGTVLAPGETCTVRITFDPATVGDAVATLSVTAGTATATVQLSGRGTSRTASVVIPDPPATPAPGPGASQAPVPTAPAVPSAPVPPATAAPGTPATPAAPAKPAVAANARFTRSGKAALTGGGTSLNTGIVVACPTTRSSACTTSVRVGVRGRRGRLITIGSTKKAYSVRAGRTQKLQVTLTAVGRRLLRNADGQRLTVTVTYRTAGGKQARRLFAITVG</sequence>
<dbReference type="InterPro" id="IPR013783">
    <property type="entry name" value="Ig-like_fold"/>
</dbReference>
<feature type="region of interest" description="Disordered" evidence="6">
    <location>
        <begin position="847"/>
        <end position="893"/>
    </location>
</feature>
<feature type="compositionally biased region" description="Low complexity" evidence="6">
    <location>
        <begin position="881"/>
        <end position="893"/>
    </location>
</feature>
<organism evidence="10">
    <name type="scientific">Paraconexibacter sp. AEG42_29</name>
    <dbReference type="NCBI Taxonomy" id="2997339"/>
    <lineage>
        <taxon>Bacteria</taxon>
        <taxon>Bacillati</taxon>
        <taxon>Actinomycetota</taxon>
        <taxon>Thermoleophilia</taxon>
        <taxon>Solirubrobacterales</taxon>
        <taxon>Paraconexibacteraceae</taxon>
        <taxon>Paraconexibacter</taxon>
    </lineage>
</organism>
<evidence type="ECO:0000256" key="4">
    <source>
        <dbReference type="ARBA" id="ARBA00023069"/>
    </source>
</evidence>
<feature type="region of interest" description="Disordered" evidence="6">
    <location>
        <begin position="711"/>
        <end position="761"/>
    </location>
</feature>
<dbReference type="EMBL" id="CP114014">
    <property type="protein sequence ID" value="XAY05785.1"/>
    <property type="molecule type" value="Genomic_DNA"/>
</dbReference>
<feature type="domain" description="DUF4394" evidence="8">
    <location>
        <begin position="330"/>
        <end position="585"/>
    </location>
</feature>
<feature type="compositionally biased region" description="Gly residues" evidence="6">
    <location>
        <begin position="711"/>
        <end position="725"/>
    </location>
</feature>
<evidence type="ECO:0008006" key="11">
    <source>
        <dbReference type="Google" id="ProtNLM"/>
    </source>
</evidence>
<dbReference type="NCBIfam" id="NF012200">
    <property type="entry name" value="choice_anch_D"/>
    <property type="match status" value="2"/>
</dbReference>
<evidence type="ECO:0000313" key="10">
    <source>
        <dbReference type="EMBL" id="XAY05785.1"/>
    </source>
</evidence>
<accession>A0AAU7AVW3</accession>
<feature type="compositionally biased region" description="Pro residues" evidence="6">
    <location>
        <begin position="866"/>
        <end position="880"/>
    </location>
</feature>
<gene>
    <name evidence="10" type="ORF">DSM112329_02643</name>
</gene>
<reference evidence="10" key="1">
    <citation type="submission" date="2022-12" db="EMBL/GenBank/DDBJ databases">
        <title>Paraconexibacter alkalitolerans sp. nov. and Baekduia alba sp. nov., isolated from soil and emended description of the genera Paraconexibacter (Chun et al., 2020) and Baekduia (An et al., 2020).</title>
        <authorList>
            <person name="Vieira S."/>
            <person name="Huber K.J."/>
            <person name="Geppert A."/>
            <person name="Wolf J."/>
            <person name="Neumann-Schaal M."/>
            <person name="Muesken M."/>
            <person name="Overmann J."/>
        </authorList>
    </citation>
    <scope>NUCLEOTIDE SEQUENCE</scope>
    <source>
        <strain evidence="10">AEG42_29</strain>
    </source>
</reference>
<comment type="subcellular location">
    <subcellularLocation>
        <location evidence="1">Cell projection</location>
        <location evidence="1">Cilium</location>
    </subcellularLocation>
    <subcellularLocation>
        <location evidence="2">Cytoplasm</location>
    </subcellularLocation>
</comment>
<evidence type="ECO:0000256" key="1">
    <source>
        <dbReference type="ARBA" id="ARBA00004138"/>
    </source>
</evidence>
<evidence type="ECO:0000256" key="3">
    <source>
        <dbReference type="ARBA" id="ARBA00022490"/>
    </source>
</evidence>
<dbReference type="InterPro" id="IPR025507">
    <property type="entry name" value="DUF4394"/>
</dbReference>
<evidence type="ECO:0000259" key="8">
    <source>
        <dbReference type="Pfam" id="PF14339"/>
    </source>
</evidence>
<evidence type="ECO:0000256" key="7">
    <source>
        <dbReference type="SAM" id="SignalP"/>
    </source>
</evidence>
<feature type="chain" id="PRO_5043571261" description="Choice-of-anchor D domain-containing protein" evidence="7">
    <location>
        <begin position="31"/>
        <end position="1012"/>
    </location>
</feature>
<keyword evidence="3" id="KW-0963">Cytoplasm</keyword>
<dbReference type="AlphaFoldDB" id="A0AAU7AVW3"/>
<dbReference type="InterPro" id="IPR053879">
    <property type="entry name" value="HYDIN_VesB_CFA65-like_Ig"/>
</dbReference>
<dbReference type="GO" id="GO:0005737">
    <property type="term" value="C:cytoplasm"/>
    <property type="evidence" value="ECO:0007669"/>
    <property type="project" value="UniProtKB-SubCell"/>
</dbReference>
<keyword evidence="7" id="KW-0732">Signal</keyword>
<name>A0AAU7AVW3_9ACTN</name>
<feature type="compositionally biased region" description="Pro residues" evidence="6">
    <location>
        <begin position="848"/>
        <end position="857"/>
    </location>
</feature>
<evidence type="ECO:0000256" key="5">
    <source>
        <dbReference type="ARBA" id="ARBA00023273"/>
    </source>
</evidence>
<dbReference type="Gene3D" id="2.60.40.10">
    <property type="entry name" value="Immunoglobulins"/>
    <property type="match status" value="2"/>
</dbReference>
<evidence type="ECO:0000256" key="6">
    <source>
        <dbReference type="SAM" id="MobiDB-lite"/>
    </source>
</evidence>
<dbReference type="Pfam" id="PF14339">
    <property type="entry name" value="DUF4394"/>
    <property type="match status" value="2"/>
</dbReference>
<feature type="compositionally biased region" description="Polar residues" evidence="6">
    <location>
        <begin position="749"/>
        <end position="760"/>
    </location>
</feature>
<feature type="domain" description="DUF4394" evidence="8">
    <location>
        <begin position="43"/>
        <end position="308"/>
    </location>
</feature>
<dbReference type="GO" id="GO:0005975">
    <property type="term" value="P:carbohydrate metabolic process"/>
    <property type="evidence" value="ECO:0007669"/>
    <property type="project" value="UniProtKB-ARBA"/>
</dbReference>
<feature type="domain" description="HYDIN/VesB/CFA65-like Ig-like" evidence="9">
    <location>
        <begin position="738"/>
        <end position="835"/>
    </location>
</feature>
<dbReference type="KEGG" id="parq:DSM112329_02643"/>
<proteinExistence type="predicted"/>
<protein>
    <recommendedName>
        <fullName evidence="11">Choice-of-anchor D domain-containing protein</fullName>
    </recommendedName>
</protein>
<evidence type="ECO:0000259" key="9">
    <source>
        <dbReference type="Pfam" id="PF22544"/>
    </source>
</evidence>
<dbReference type="Pfam" id="PF22544">
    <property type="entry name" value="HYDIN_VesB_CFA65-like_Ig"/>
    <property type="match status" value="1"/>
</dbReference>
<keyword evidence="4" id="KW-0969">Cilium</keyword>
<feature type="signal peptide" evidence="7">
    <location>
        <begin position="1"/>
        <end position="30"/>
    </location>
</feature>
<evidence type="ECO:0000256" key="2">
    <source>
        <dbReference type="ARBA" id="ARBA00004496"/>
    </source>
</evidence>
<keyword evidence="5" id="KW-0966">Cell projection</keyword>